<proteinExistence type="predicted"/>
<evidence type="ECO:0000256" key="1">
    <source>
        <dbReference type="SAM" id="MobiDB-lite"/>
    </source>
</evidence>
<reference evidence="3" key="2">
    <citation type="submission" date="2020-04" db="EMBL/GenBank/DDBJ databases">
        <authorList>
            <consortium name="NCBI Genome Project"/>
        </authorList>
    </citation>
    <scope>NUCLEOTIDE SEQUENCE</scope>
    <source>
        <strain evidence="3">CBS 342.82</strain>
    </source>
</reference>
<evidence type="ECO:0000313" key="2">
    <source>
        <dbReference type="Proteomes" id="UP000504637"/>
    </source>
</evidence>
<feature type="region of interest" description="Disordered" evidence="1">
    <location>
        <begin position="1"/>
        <end position="52"/>
    </location>
</feature>
<dbReference type="AlphaFoldDB" id="A0A6J3MDN1"/>
<reference evidence="3" key="1">
    <citation type="submission" date="2020-01" db="EMBL/GenBank/DDBJ databases">
        <authorList>
            <consortium name="DOE Joint Genome Institute"/>
            <person name="Haridas S."/>
            <person name="Albert R."/>
            <person name="Binder M."/>
            <person name="Bloem J."/>
            <person name="Labutti K."/>
            <person name="Salamov A."/>
            <person name="Andreopoulos B."/>
            <person name="Baker S.E."/>
            <person name="Barry K."/>
            <person name="Bills G."/>
            <person name="Bluhm B.H."/>
            <person name="Cannon C."/>
            <person name="Castanera R."/>
            <person name="Culley D.E."/>
            <person name="Daum C."/>
            <person name="Ezra D."/>
            <person name="Gonzalez J.B."/>
            <person name="Henrissat B."/>
            <person name="Kuo A."/>
            <person name="Liang C."/>
            <person name="Lipzen A."/>
            <person name="Lutzoni F."/>
            <person name="Magnuson J."/>
            <person name="Mondo S."/>
            <person name="Nolan M."/>
            <person name="Ohm R."/>
            <person name="Pangilinan J."/>
            <person name="Park H.-J."/>
            <person name="Ramirez L."/>
            <person name="Alfaro M."/>
            <person name="Sun H."/>
            <person name="Tritt A."/>
            <person name="Yoshinaga Y."/>
            <person name="Zwiers L.-H."/>
            <person name="Turgeon B.G."/>
            <person name="Goodwin S.B."/>
            <person name="Spatafora J.W."/>
            <person name="Crous P.W."/>
            <person name="Grigoriev I.V."/>
        </authorList>
    </citation>
    <scope>NUCLEOTIDE SEQUENCE</scope>
    <source>
        <strain evidence="3">CBS 342.82</strain>
    </source>
</reference>
<reference evidence="3" key="3">
    <citation type="submission" date="2025-08" db="UniProtKB">
        <authorList>
            <consortium name="RefSeq"/>
        </authorList>
    </citation>
    <scope>IDENTIFICATION</scope>
    <source>
        <strain evidence="3">CBS 342.82</strain>
    </source>
</reference>
<dbReference type="OrthoDB" id="4590138at2759"/>
<organism evidence="3">
    <name type="scientific">Dissoconium aciculare CBS 342.82</name>
    <dbReference type="NCBI Taxonomy" id="1314786"/>
    <lineage>
        <taxon>Eukaryota</taxon>
        <taxon>Fungi</taxon>
        <taxon>Dikarya</taxon>
        <taxon>Ascomycota</taxon>
        <taxon>Pezizomycotina</taxon>
        <taxon>Dothideomycetes</taxon>
        <taxon>Dothideomycetidae</taxon>
        <taxon>Mycosphaerellales</taxon>
        <taxon>Dissoconiaceae</taxon>
        <taxon>Dissoconium</taxon>
    </lineage>
</organism>
<sequence length="116" mass="12331">MSSTSSSAPAAAAATSQSSDEKQQAQDSSQPDKLPLGLPEPPSADGPIKLDVSTGESVSLDALGPMVVNKDGTISRIANWDKMAAIEKQNTLRIVGKRNQVRLEALRKQEEERTEA</sequence>
<name>A0A6J3MDN1_9PEZI</name>
<feature type="compositionally biased region" description="Low complexity" evidence="1">
    <location>
        <begin position="1"/>
        <end position="18"/>
    </location>
</feature>
<dbReference type="Proteomes" id="UP000504637">
    <property type="component" value="Unplaced"/>
</dbReference>
<gene>
    <name evidence="3" type="ORF">K489DRAFT_408328</name>
</gene>
<dbReference type="GeneID" id="54365267"/>
<keyword evidence="2" id="KW-1185">Reference proteome</keyword>
<accession>A0A6J3MDN1</accession>
<dbReference type="RefSeq" id="XP_033462745.1">
    <property type="nucleotide sequence ID" value="XM_033607467.1"/>
</dbReference>
<evidence type="ECO:0000313" key="3">
    <source>
        <dbReference type="RefSeq" id="XP_033462745.1"/>
    </source>
</evidence>
<dbReference type="PANTHER" id="PTHR39474">
    <property type="entry name" value="UNNAMED PRODUCT"/>
    <property type="match status" value="1"/>
</dbReference>
<protein>
    <submittedName>
        <fullName evidence="3">Uncharacterized protein</fullName>
    </submittedName>
</protein>
<dbReference type="PANTHER" id="PTHR39474:SF1">
    <property type="entry name" value="FUNGAL SPECIFIC TRANSCRIPTION FACTOR"/>
    <property type="match status" value="1"/>
</dbReference>